<evidence type="ECO:0000256" key="2">
    <source>
        <dbReference type="ARBA" id="ARBA00005513"/>
    </source>
</evidence>
<evidence type="ECO:0000256" key="11">
    <source>
        <dbReference type="ARBA" id="ARBA00023310"/>
    </source>
</evidence>
<dbReference type="GO" id="GO:0046961">
    <property type="term" value="F:proton-transporting ATPase activity, rotational mechanism"/>
    <property type="evidence" value="ECO:0007669"/>
    <property type="project" value="TreeGrafter"/>
</dbReference>
<proteinExistence type="inferred from homology"/>
<sequence length="194" mass="20600">MANIVLAAEEAAPHGAREPSATQTSVEHHGGGEFPPFQTENFVPQLVWLALTFGVLYILMSRIALPRIGSILHDRESRIESDLFASRELQAKAQEAAAAHDETLRVTKAQAQDIGRAAQQQSASETASRRASEEAAFAEKVAAAEAQILAAKSEALSNVEAIATEAAGAILEKLTGARVAAETLQGEFRNIKAS</sequence>
<dbReference type="Pfam" id="PF00430">
    <property type="entry name" value="ATP-synt_B"/>
    <property type="match status" value="1"/>
</dbReference>
<feature type="region of interest" description="Disordered" evidence="17">
    <location>
        <begin position="11"/>
        <end position="33"/>
    </location>
</feature>
<comment type="similarity">
    <text evidence="2 15 16">Belongs to the ATPase B chain family.</text>
</comment>
<evidence type="ECO:0000256" key="5">
    <source>
        <dbReference type="ARBA" id="ARBA00022547"/>
    </source>
</evidence>
<dbReference type="AlphaFoldDB" id="A0A2U1SUZ4"/>
<organism evidence="18 19">
    <name type="scientific">Methylosinus sporium</name>
    <dbReference type="NCBI Taxonomy" id="428"/>
    <lineage>
        <taxon>Bacteria</taxon>
        <taxon>Pseudomonadati</taxon>
        <taxon>Pseudomonadota</taxon>
        <taxon>Alphaproteobacteria</taxon>
        <taxon>Hyphomicrobiales</taxon>
        <taxon>Methylocystaceae</taxon>
        <taxon>Methylosinus</taxon>
    </lineage>
</organism>
<feature type="compositionally biased region" description="Low complexity" evidence="17">
    <location>
        <begin position="116"/>
        <end position="126"/>
    </location>
</feature>
<protein>
    <recommendedName>
        <fullName evidence="15">ATP synthase subunit b</fullName>
    </recommendedName>
    <alternativeName>
        <fullName evidence="15">ATP synthase F(0) sector subunit b</fullName>
    </alternativeName>
    <alternativeName>
        <fullName evidence="15">ATPase subunit I</fullName>
    </alternativeName>
    <alternativeName>
        <fullName evidence="15">F-type ATPase subunit b</fullName>
        <shortName evidence="15">F-ATPase subunit b</shortName>
    </alternativeName>
</protein>
<comment type="subcellular location">
    <subcellularLocation>
        <location evidence="1">Cell inner membrane</location>
        <topology evidence="1">Single-pass membrane protein</topology>
    </subcellularLocation>
    <subcellularLocation>
        <location evidence="15">Cell membrane</location>
        <topology evidence="15">Single-pass membrane protein</topology>
    </subcellularLocation>
</comment>
<dbReference type="EMBL" id="PUIV01000002">
    <property type="protein sequence ID" value="PWB95409.1"/>
    <property type="molecule type" value="Genomic_DNA"/>
</dbReference>
<evidence type="ECO:0000256" key="8">
    <source>
        <dbReference type="ARBA" id="ARBA00022989"/>
    </source>
</evidence>
<keyword evidence="9 15" id="KW-0406">Ion transport</keyword>
<evidence type="ECO:0000256" key="13">
    <source>
        <dbReference type="ARBA" id="ARBA00025614"/>
    </source>
</evidence>
<evidence type="ECO:0000256" key="7">
    <source>
        <dbReference type="ARBA" id="ARBA00022781"/>
    </source>
</evidence>
<accession>A0A2U1SUZ4</accession>
<comment type="function">
    <text evidence="12 15">F(1)F(0) ATP synthase produces ATP from ADP in the presence of a proton or sodium gradient. F-type ATPases consist of two structural domains, F(1) containing the extramembraneous catalytic core and F(0) containing the membrane proton channel, linked together by a central stalk and a peripheral stalk. During catalysis, ATP synthesis in the catalytic domain of F(1) is coupled via a rotary mechanism of the central stalk subunits to proton translocation.</text>
</comment>
<dbReference type="PANTHER" id="PTHR33445:SF1">
    <property type="entry name" value="ATP SYNTHASE SUBUNIT B"/>
    <property type="match status" value="1"/>
</dbReference>
<evidence type="ECO:0000256" key="1">
    <source>
        <dbReference type="ARBA" id="ARBA00004377"/>
    </source>
</evidence>
<keyword evidence="11 15" id="KW-0066">ATP synthesis</keyword>
<keyword evidence="7 15" id="KW-0375">Hydrogen ion transport</keyword>
<dbReference type="InterPro" id="IPR002146">
    <property type="entry name" value="ATP_synth_b/b'su_bac/chlpt"/>
</dbReference>
<dbReference type="HAMAP" id="MF_01398">
    <property type="entry name" value="ATP_synth_b_bprime"/>
    <property type="match status" value="1"/>
</dbReference>
<comment type="subunit">
    <text evidence="14 15">F-type ATPases have 2 components, F(1) - the catalytic core - and F(0) - the membrane proton channel. F(1) has five subunits: alpha(3), beta(3), gamma(1), delta(1), epsilon(1). F(0) has three main subunits: a(1), b(2) and c(10-14). The alpha and beta chains form an alternating ring which encloses part of the gamma chain. F(1) is attached to F(0) by a central stalk formed by the gamma and epsilon chains, while a peripheral stalk is formed by the delta and b chains.</text>
</comment>
<dbReference type="PANTHER" id="PTHR33445">
    <property type="entry name" value="ATP SYNTHASE SUBUNIT B', CHLOROPLASTIC"/>
    <property type="match status" value="1"/>
</dbReference>
<feature type="transmembrane region" description="Helical" evidence="15">
    <location>
        <begin position="46"/>
        <end position="65"/>
    </location>
</feature>
<gene>
    <name evidence="15" type="primary">atpF</name>
    <name evidence="18" type="ORF">C5689_02470</name>
</gene>
<dbReference type="GO" id="GO:0005886">
    <property type="term" value="C:plasma membrane"/>
    <property type="evidence" value="ECO:0007669"/>
    <property type="project" value="UniProtKB-SubCell"/>
</dbReference>
<feature type="region of interest" description="Disordered" evidence="17">
    <location>
        <begin position="111"/>
        <end position="130"/>
    </location>
</feature>
<evidence type="ECO:0000256" key="14">
    <source>
        <dbReference type="ARBA" id="ARBA00025830"/>
    </source>
</evidence>
<comment type="caution">
    <text evidence="18">The sequence shown here is derived from an EMBL/GenBank/DDBJ whole genome shotgun (WGS) entry which is preliminary data.</text>
</comment>
<dbReference type="GO" id="GO:0045259">
    <property type="term" value="C:proton-transporting ATP synthase complex"/>
    <property type="evidence" value="ECO:0007669"/>
    <property type="project" value="UniProtKB-KW"/>
</dbReference>
<keyword evidence="19" id="KW-1185">Reference proteome</keyword>
<evidence type="ECO:0000256" key="10">
    <source>
        <dbReference type="ARBA" id="ARBA00023136"/>
    </source>
</evidence>
<keyword evidence="8 15" id="KW-1133">Transmembrane helix</keyword>
<reference evidence="18 19" key="1">
    <citation type="journal article" date="2018" name="Appl. Microbiol. Biotechnol.">
        <title>Co-cultivation of the strictly anaerobic methanogen Methanosarcina barkeri with aerobic methanotrophs in an oxygen-limited membrane bioreactor.</title>
        <authorList>
            <person name="In 't Zandt M.H."/>
            <person name="van den Bosch T.J.M."/>
            <person name="Rijkers R."/>
            <person name="van Kessel M.A.H.J."/>
            <person name="Jetten M.S.M."/>
            <person name="Welte C.U."/>
        </authorList>
    </citation>
    <scope>NUCLEOTIDE SEQUENCE [LARGE SCALE GENOMIC DNA]</scope>
    <source>
        <strain evidence="18 19">DSM 17706</strain>
    </source>
</reference>
<keyword evidence="6 15" id="KW-0812">Transmembrane</keyword>
<keyword evidence="10 15" id="KW-0472">Membrane</keyword>
<name>A0A2U1SUZ4_METSR</name>
<dbReference type="OrthoDB" id="9805716at2"/>
<evidence type="ECO:0000256" key="6">
    <source>
        <dbReference type="ARBA" id="ARBA00022692"/>
    </source>
</evidence>
<keyword evidence="4 15" id="KW-1003">Cell membrane</keyword>
<evidence type="ECO:0000256" key="16">
    <source>
        <dbReference type="RuleBase" id="RU003848"/>
    </source>
</evidence>
<evidence type="ECO:0000313" key="18">
    <source>
        <dbReference type="EMBL" id="PWB95409.1"/>
    </source>
</evidence>
<dbReference type="GO" id="GO:0046933">
    <property type="term" value="F:proton-transporting ATP synthase activity, rotational mechanism"/>
    <property type="evidence" value="ECO:0007669"/>
    <property type="project" value="UniProtKB-UniRule"/>
</dbReference>
<evidence type="ECO:0000313" key="19">
    <source>
        <dbReference type="Proteomes" id="UP000245137"/>
    </source>
</evidence>
<dbReference type="Proteomes" id="UP000245137">
    <property type="component" value="Unassembled WGS sequence"/>
</dbReference>
<dbReference type="InterPro" id="IPR050059">
    <property type="entry name" value="ATP_synthase_B_chain"/>
</dbReference>
<evidence type="ECO:0000256" key="17">
    <source>
        <dbReference type="SAM" id="MobiDB-lite"/>
    </source>
</evidence>
<evidence type="ECO:0000256" key="4">
    <source>
        <dbReference type="ARBA" id="ARBA00022475"/>
    </source>
</evidence>
<comment type="function">
    <text evidence="13">Component of the F(0) channel, it forms part of the peripheral stalk, linking F(1) to F(0). The b'-subunit is a diverged and duplicated form of b found in plants and photosynthetic bacteria.</text>
</comment>
<evidence type="ECO:0000256" key="15">
    <source>
        <dbReference type="HAMAP-Rule" id="MF_01398"/>
    </source>
</evidence>
<evidence type="ECO:0000256" key="3">
    <source>
        <dbReference type="ARBA" id="ARBA00022448"/>
    </source>
</evidence>
<keyword evidence="5 15" id="KW-0138">CF(0)</keyword>
<evidence type="ECO:0000256" key="12">
    <source>
        <dbReference type="ARBA" id="ARBA00025198"/>
    </source>
</evidence>
<evidence type="ECO:0000256" key="9">
    <source>
        <dbReference type="ARBA" id="ARBA00023065"/>
    </source>
</evidence>
<keyword evidence="3 15" id="KW-0813">Transport</keyword>
<dbReference type="RefSeq" id="WP_108915696.1">
    <property type="nucleotide sequence ID" value="NZ_BGJY01000001.1"/>
</dbReference>